<comment type="similarity">
    <text evidence="4 14">Belongs to the cytochrome P450 family.</text>
</comment>
<keyword evidence="12 16" id="KW-0472">Membrane</keyword>
<organism evidence="17 18">
    <name type="scientific">Hipposideros armiger</name>
    <name type="common">Great Himalayan leaf-nosed bat</name>
    <dbReference type="NCBI Taxonomy" id="186990"/>
    <lineage>
        <taxon>Eukaryota</taxon>
        <taxon>Metazoa</taxon>
        <taxon>Chordata</taxon>
        <taxon>Craniata</taxon>
        <taxon>Vertebrata</taxon>
        <taxon>Euteleostomi</taxon>
        <taxon>Mammalia</taxon>
        <taxon>Eutheria</taxon>
        <taxon>Laurasiatheria</taxon>
        <taxon>Chiroptera</taxon>
        <taxon>Yinpterochiroptera</taxon>
        <taxon>Rhinolophoidea</taxon>
        <taxon>Hipposideridae</taxon>
        <taxon>Hipposideros</taxon>
    </lineage>
</organism>
<dbReference type="GO" id="GO:0005789">
    <property type="term" value="C:endoplasmic reticulum membrane"/>
    <property type="evidence" value="ECO:0007669"/>
    <property type="project" value="UniProtKB-SubCell"/>
</dbReference>
<evidence type="ECO:0000256" key="5">
    <source>
        <dbReference type="ARBA" id="ARBA00022617"/>
    </source>
</evidence>
<dbReference type="KEGG" id="hai:109389703"/>
<feature type="region of interest" description="Disordered" evidence="15">
    <location>
        <begin position="1"/>
        <end position="36"/>
    </location>
</feature>
<feature type="compositionally biased region" description="Basic and acidic residues" evidence="15">
    <location>
        <begin position="7"/>
        <end position="17"/>
    </location>
</feature>
<evidence type="ECO:0000256" key="14">
    <source>
        <dbReference type="RuleBase" id="RU000461"/>
    </source>
</evidence>
<evidence type="ECO:0000256" key="8">
    <source>
        <dbReference type="ARBA" id="ARBA00022848"/>
    </source>
</evidence>
<keyword evidence="6 13" id="KW-0479">Metal-binding</keyword>
<dbReference type="PRINTS" id="PR01688">
    <property type="entry name" value="EP450ICYP2J"/>
</dbReference>
<dbReference type="InterPro" id="IPR008071">
    <property type="entry name" value="Cyt_P450_E_grp-I_CYP2J-like"/>
</dbReference>
<comment type="subcellular location">
    <subcellularLocation>
        <location evidence="3">Endoplasmic reticulum membrane</location>
    </subcellularLocation>
    <subcellularLocation>
        <location evidence="2">Microsome membrane</location>
    </subcellularLocation>
</comment>
<dbReference type="GO" id="GO:0006082">
    <property type="term" value="P:organic acid metabolic process"/>
    <property type="evidence" value="ECO:0007669"/>
    <property type="project" value="TreeGrafter"/>
</dbReference>
<evidence type="ECO:0000256" key="11">
    <source>
        <dbReference type="ARBA" id="ARBA00023033"/>
    </source>
</evidence>
<keyword evidence="7" id="KW-0256">Endoplasmic reticulum</keyword>
<keyword evidence="5 13" id="KW-0349">Heme</keyword>
<evidence type="ECO:0000313" key="18">
    <source>
        <dbReference type="RefSeq" id="XP_019511028.1"/>
    </source>
</evidence>
<evidence type="ECO:0000256" key="12">
    <source>
        <dbReference type="ARBA" id="ARBA00023136"/>
    </source>
</evidence>
<keyword evidence="8" id="KW-0492">Microsome</keyword>
<dbReference type="PRINTS" id="PR00385">
    <property type="entry name" value="P450"/>
</dbReference>
<dbReference type="PROSITE" id="PS00086">
    <property type="entry name" value="CYTOCHROME_P450"/>
    <property type="match status" value="1"/>
</dbReference>
<gene>
    <name evidence="18" type="primary">LOC109389703</name>
</gene>
<feature type="transmembrane region" description="Helical" evidence="16">
    <location>
        <begin position="71"/>
        <end position="87"/>
    </location>
</feature>
<accession>A0A8B7SEJ9</accession>
<dbReference type="Pfam" id="PF00067">
    <property type="entry name" value="p450"/>
    <property type="match status" value="1"/>
</dbReference>
<keyword evidence="10 13" id="KW-0408">Iron</keyword>
<proteinExistence type="inferred from homology"/>
<dbReference type="Proteomes" id="UP000694851">
    <property type="component" value="Unplaced"/>
</dbReference>
<dbReference type="GO" id="GO:0020037">
    <property type="term" value="F:heme binding"/>
    <property type="evidence" value="ECO:0007669"/>
    <property type="project" value="InterPro"/>
</dbReference>
<feature type="binding site" description="axial binding residue" evidence="13">
    <location>
        <position position="500"/>
    </location>
    <ligand>
        <name>heme</name>
        <dbReference type="ChEBI" id="CHEBI:30413"/>
    </ligand>
    <ligandPart>
        <name>Fe</name>
        <dbReference type="ChEBI" id="CHEBI:18248"/>
    </ligandPart>
</feature>
<keyword evidence="9 14" id="KW-0560">Oxidoreductase</keyword>
<dbReference type="GO" id="GO:0005506">
    <property type="term" value="F:iron ion binding"/>
    <property type="evidence" value="ECO:0007669"/>
    <property type="project" value="InterPro"/>
</dbReference>
<sequence>MAGNREAPLDGTRDGKGRRGGTLGGPALLPGQSQGPGLSPVHTAVELVDVRAILAAMGCLVAAIWSLLNPRTLLLGAVLFLFLANFFKRRRPNNYPPGPPILPIFGNFFHMGFKEPHLFLQQYVKKYGNVFSMEVGSFSTVIITGLPLIKEALVYQDQKFANRPVSLVRERVFKNNGLIMSNGQVWKEQRRFTLTTLRNFGLGKRTLEERIQEEAHHLNQTIEEENGQPFNPHFKINSAVSNIICSITFGERFEYQDHQFQEMLKLLDEVITLEVSVFCHLDNIFPWIMKFIPGPHQTALVKWEKLKLFIARVIENHRRDWKPDETRDFIDAYLNETEKHADNPTSSFNDENLIVSTLDLFFAGTETTSTTLRWGLLYMALYPEIQEKVQAEIDTVIGPSQPPSMAARESMPYTNAVIHEVQRMGNIIPLNVPREVAADTTLAGYHLPKGTIIVTNLTALHRDPTEWATPDTFNPEHFLENGQFKKREAFLPFSIGKRACLGEQLAKTELFIFFTSLLQKFTFKPPHNEKLTLKPRIGITISPANHRICAVPRT</sequence>
<keyword evidence="16" id="KW-0812">Transmembrane</keyword>
<evidence type="ECO:0000256" key="6">
    <source>
        <dbReference type="ARBA" id="ARBA00022723"/>
    </source>
</evidence>
<dbReference type="AlphaFoldDB" id="A0A8B7SEJ9"/>
<evidence type="ECO:0000256" key="4">
    <source>
        <dbReference type="ARBA" id="ARBA00010617"/>
    </source>
</evidence>
<evidence type="ECO:0000256" key="1">
    <source>
        <dbReference type="ARBA" id="ARBA00001971"/>
    </source>
</evidence>
<reference evidence="18" key="1">
    <citation type="submission" date="2025-08" db="UniProtKB">
        <authorList>
            <consortium name="RefSeq"/>
        </authorList>
    </citation>
    <scope>IDENTIFICATION</scope>
    <source>
        <tissue evidence="18">Muscle</tissue>
    </source>
</reference>
<dbReference type="GO" id="GO:0006805">
    <property type="term" value="P:xenobiotic metabolic process"/>
    <property type="evidence" value="ECO:0007669"/>
    <property type="project" value="TreeGrafter"/>
</dbReference>
<evidence type="ECO:0000256" key="13">
    <source>
        <dbReference type="PIRSR" id="PIRSR602401-1"/>
    </source>
</evidence>
<dbReference type="GeneID" id="109389703"/>
<dbReference type="PRINTS" id="PR00463">
    <property type="entry name" value="EP450I"/>
</dbReference>
<dbReference type="PANTHER" id="PTHR24300:SF177">
    <property type="entry name" value="CYTOCHROME P450 2J2"/>
    <property type="match status" value="1"/>
</dbReference>
<dbReference type="PANTHER" id="PTHR24300">
    <property type="entry name" value="CYTOCHROME P450 508A4-RELATED"/>
    <property type="match status" value="1"/>
</dbReference>
<evidence type="ECO:0000313" key="17">
    <source>
        <dbReference type="Proteomes" id="UP000694851"/>
    </source>
</evidence>
<evidence type="ECO:0000256" key="10">
    <source>
        <dbReference type="ARBA" id="ARBA00023004"/>
    </source>
</evidence>
<evidence type="ECO:0000256" key="3">
    <source>
        <dbReference type="ARBA" id="ARBA00004586"/>
    </source>
</evidence>
<dbReference type="InterPro" id="IPR036396">
    <property type="entry name" value="Cyt_P450_sf"/>
</dbReference>
<keyword evidence="11 14" id="KW-0503">Monooxygenase</keyword>
<evidence type="ECO:0000256" key="16">
    <source>
        <dbReference type="SAM" id="Phobius"/>
    </source>
</evidence>
<keyword evidence="17" id="KW-1185">Reference proteome</keyword>
<dbReference type="SUPFAM" id="SSF48264">
    <property type="entry name" value="Cytochrome P450"/>
    <property type="match status" value="1"/>
</dbReference>
<evidence type="ECO:0000256" key="7">
    <source>
        <dbReference type="ARBA" id="ARBA00022824"/>
    </source>
</evidence>
<dbReference type="FunFam" id="1.10.630.10:FF:000004">
    <property type="entry name" value="cytochrome P450 2D15 isoform X1"/>
    <property type="match status" value="1"/>
</dbReference>
<evidence type="ECO:0000256" key="15">
    <source>
        <dbReference type="SAM" id="MobiDB-lite"/>
    </source>
</evidence>
<keyword evidence="16" id="KW-1133">Transmembrane helix</keyword>
<comment type="cofactor">
    <cofactor evidence="1 13">
        <name>heme</name>
        <dbReference type="ChEBI" id="CHEBI:30413"/>
    </cofactor>
</comment>
<dbReference type="RefSeq" id="XP_019511028.1">
    <property type="nucleotide sequence ID" value="XM_019655483.1"/>
</dbReference>
<name>A0A8B7SEJ9_HIPAR</name>
<dbReference type="InterPro" id="IPR002401">
    <property type="entry name" value="Cyt_P450_E_grp-I"/>
</dbReference>
<dbReference type="InterPro" id="IPR001128">
    <property type="entry name" value="Cyt_P450"/>
</dbReference>
<dbReference type="GO" id="GO:0016712">
    <property type="term" value="F:oxidoreductase activity, acting on paired donors, with incorporation or reduction of molecular oxygen, reduced flavin or flavoprotein as one donor, and incorporation of one atom of oxygen"/>
    <property type="evidence" value="ECO:0007669"/>
    <property type="project" value="InterPro"/>
</dbReference>
<dbReference type="InterPro" id="IPR050182">
    <property type="entry name" value="Cytochrome_P450_fam2"/>
</dbReference>
<protein>
    <submittedName>
        <fullName evidence="18">Cytochrome P450 2J2-like</fullName>
    </submittedName>
</protein>
<dbReference type="OrthoDB" id="2789670at2759"/>
<dbReference type="Gene3D" id="1.10.630.10">
    <property type="entry name" value="Cytochrome P450"/>
    <property type="match status" value="1"/>
</dbReference>
<evidence type="ECO:0000256" key="2">
    <source>
        <dbReference type="ARBA" id="ARBA00004524"/>
    </source>
</evidence>
<evidence type="ECO:0000256" key="9">
    <source>
        <dbReference type="ARBA" id="ARBA00023002"/>
    </source>
</evidence>
<dbReference type="InterPro" id="IPR017972">
    <property type="entry name" value="Cyt_P450_CS"/>
</dbReference>